<evidence type="ECO:0000313" key="3">
    <source>
        <dbReference type="Proteomes" id="UP000008063"/>
    </source>
</evidence>
<name>F8QCF9_SERL3</name>
<keyword evidence="1" id="KW-1133">Transmembrane helix</keyword>
<dbReference type="AlphaFoldDB" id="F8QCF9"/>
<dbReference type="InterPro" id="IPR036188">
    <property type="entry name" value="FAD/NAD-bd_sf"/>
</dbReference>
<dbReference type="InParanoid" id="F8QCF9"/>
<feature type="transmembrane region" description="Helical" evidence="1">
    <location>
        <begin position="496"/>
        <end position="517"/>
    </location>
</feature>
<dbReference type="Gene3D" id="3.30.70.1990">
    <property type="match status" value="1"/>
</dbReference>
<dbReference type="eggNOG" id="ENOG502QSMW">
    <property type="taxonomic scope" value="Eukaryota"/>
</dbReference>
<dbReference type="OrthoDB" id="5977668at2759"/>
<accession>F8QCF9</accession>
<evidence type="ECO:0000256" key="1">
    <source>
        <dbReference type="SAM" id="Phobius"/>
    </source>
</evidence>
<dbReference type="Gene3D" id="3.50.50.60">
    <property type="entry name" value="FAD/NAD(P)-binding domain"/>
    <property type="match status" value="1"/>
</dbReference>
<evidence type="ECO:0000313" key="2">
    <source>
        <dbReference type="EMBL" id="EGN93824.1"/>
    </source>
</evidence>
<protein>
    <recommendedName>
        <fullName evidence="4">Amine oxidase domain-containing protein</fullName>
    </recommendedName>
</protein>
<dbReference type="FunFam" id="1.10.405.20:FF:000001">
    <property type="entry name" value="Amine oxidase"/>
    <property type="match status" value="1"/>
</dbReference>
<dbReference type="Pfam" id="PF13450">
    <property type="entry name" value="NAD_binding_8"/>
    <property type="match status" value="1"/>
</dbReference>
<dbReference type="Proteomes" id="UP000008063">
    <property type="component" value="Unassembled WGS sequence"/>
</dbReference>
<sequence>MKIAVVGSGVSGLAVTWLLNEHSEHEVHLYDSDSRPGGHANTVRFVPPGQQFGDSGSIQVDTGFIVFNPSTYPNFLRFLKQFVNVDILPTEMTFSVSRDKGLFEFEWAGNNLKSVFCQPSRVLEPRMWRLLYDVLRFNACARRLVTACNQTLEDHNMSIGKYLDREGYSLSFRDDYLIASLLSLLYIIPMTAAIWSTPPDKCAMDFPARTLIQFMANHHLLQITGKPAWLTIRGGSRNYVDAITAELPKNCLHLSTPVISLSTGHLLPGKSSLIELRTAGNNHSATLYDRVILACHSDTALSILKAGQGLTDIEDQILSRFRWSNNEAVLHADTNLMPKRRLAWSCWNYLTTSTVDAKGQYKANIDSVALTYYMNELQHIPENKYGPVLVTLNPPVEPEKDKTIARFSYDHPVLDSMALRSQREMSTIQGSRGILFAGAWLGYGFHEDGFTSGLRVVKDHIDGVRLPFEIESPDRVPPVVLIAYLFDFLEITGLRVVLGSLLSFLLSVIRSFVHLFCNA</sequence>
<evidence type="ECO:0008006" key="4">
    <source>
        <dbReference type="Google" id="ProtNLM"/>
    </source>
</evidence>
<dbReference type="HOGENOM" id="CLU_028123_2_1_1"/>
<keyword evidence="1" id="KW-0812">Transmembrane</keyword>
<dbReference type="SUPFAM" id="SSF51905">
    <property type="entry name" value="FAD/NAD(P)-binding domain"/>
    <property type="match status" value="1"/>
</dbReference>
<dbReference type="PANTHER" id="PTHR42923:SF17">
    <property type="entry name" value="AMINE OXIDASE DOMAIN-CONTAINING PROTEIN"/>
    <property type="match status" value="1"/>
</dbReference>
<keyword evidence="3" id="KW-1185">Reference proteome</keyword>
<dbReference type="GO" id="GO:0016491">
    <property type="term" value="F:oxidoreductase activity"/>
    <property type="evidence" value="ECO:0007669"/>
    <property type="project" value="TreeGrafter"/>
</dbReference>
<organism evidence="3">
    <name type="scientific">Serpula lacrymans var. lacrymans (strain S7.3)</name>
    <name type="common">Dry rot fungus</name>
    <dbReference type="NCBI Taxonomy" id="936435"/>
    <lineage>
        <taxon>Eukaryota</taxon>
        <taxon>Fungi</taxon>
        <taxon>Dikarya</taxon>
        <taxon>Basidiomycota</taxon>
        <taxon>Agaricomycotina</taxon>
        <taxon>Agaricomycetes</taxon>
        <taxon>Agaricomycetidae</taxon>
        <taxon>Boletales</taxon>
        <taxon>Coniophorineae</taxon>
        <taxon>Serpulaceae</taxon>
        <taxon>Serpula</taxon>
    </lineage>
</organism>
<dbReference type="Gene3D" id="1.10.405.20">
    <property type="match status" value="1"/>
</dbReference>
<dbReference type="PANTHER" id="PTHR42923">
    <property type="entry name" value="PROTOPORPHYRINOGEN OXIDASE"/>
    <property type="match status" value="1"/>
</dbReference>
<reference evidence="3" key="1">
    <citation type="journal article" date="2011" name="Science">
        <title>The plant cell wall-decomposing machinery underlies the functional diversity of forest fungi.</title>
        <authorList>
            <person name="Eastwood D.C."/>
            <person name="Floudas D."/>
            <person name="Binder M."/>
            <person name="Majcherczyk A."/>
            <person name="Schneider P."/>
            <person name="Aerts A."/>
            <person name="Asiegbu F.O."/>
            <person name="Baker S.E."/>
            <person name="Barry K."/>
            <person name="Bendiksby M."/>
            <person name="Blumentritt M."/>
            <person name="Coutinho P.M."/>
            <person name="Cullen D."/>
            <person name="de Vries R.P."/>
            <person name="Gathman A."/>
            <person name="Goodell B."/>
            <person name="Henrissat B."/>
            <person name="Ihrmark K."/>
            <person name="Kauserud H."/>
            <person name="Kohler A."/>
            <person name="LaButti K."/>
            <person name="Lapidus A."/>
            <person name="Lavin J.L."/>
            <person name="Lee Y.-H."/>
            <person name="Lindquist E."/>
            <person name="Lilly W."/>
            <person name="Lucas S."/>
            <person name="Morin E."/>
            <person name="Murat C."/>
            <person name="Oguiza J.A."/>
            <person name="Park J."/>
            <person name="Pisabarro A.G."/>
            <person name="Riley R."/>
            <person name="Rosling A."/>
            <person name="Salamov A."/>
            <person name="Schmidt O."/>
            <person name="Schmutz J."/>
            <person name="Skrede I."/>
            <person name="Stenlid J."/>
            <person name="Wiebenga A."/>
            <person name="Xie X."/>
            <person name="Kuees U."/>
            <person name="Hibbett D.S."/>
            <person name="Hoffmeister D."/>
            <person name="Hoegberg N."/>
            <person name="Martin F."/>
            <person name="Grigoriev I.V."/>
            <person name="Watkinson S.C."/>
        </authorList>
    </citation>
    <scope>NUCLEOTIDE SEQUENCE [LARGE SCALE GENOMIC DNA]</scope>
    <source>
        <strain evidence="3">strain S7.3</strain>
    </source>
</reference>
<dbReference type="EMBL" id="GL945490">
    <property type="protein sequence ID" value="EGN93824.1"/>
    <property type="molecule type" value="Genomic_DNA"/>
</dbReference>
<dbReference type="STRING" id="936435.F8QCF9"/>
<keyword evidence="1" id="KW-0472">Membrane</keyword>
<gene>
    <name evidence="2" type="ORF">SERLA73DRAFT_163248</name>
</gene>
<dbReference type="OMA" id="RAWASWN"/>
<proteinExistence type="predicted"/>
<dbReference type="InterPro" id="IPR050464">
    <property type="entry name" value="Zeta_carotene_desat/Oxidored"/>
</dbReference>